<name>A0ABZ0SIC7_9MICO</name>
<protein>
    <recommendedName>
        <fullName evidence="4">Cytochrome c oxidase assembly protein</fullName>
    </recommendedName>
</protein>
<keyword evidence="1" id="KW-1133">Transmembrane helix</keyword>
<evidence type="ECO:0000256" key="1">
    <source>
        <dbReference type="SAM" id="Phobius"/>
    </source>
</evidence>
<dbReference type="RefSeq" id="WP_320941798.1">
    <property type="nucleotide sequence ID" value="NZ_BAABEU010000001.1"/>
</dbReference>
<gene>
    <name evidence="2" type="ORF">SM116_15140</name>
</gene>
<feature type="transmembrane region" description="Helical" evidence="1">
    <location>
        <begin position="266"/>
        <end position="286"/>
    </location>
</feature>
<feature type="transmembrane region" description="Helical" evidence="1">
    <location>
        <begin position="59"/>
        <end position="79"/>
    </location>
</feature>
<keyword evidence="1" id="KW-0472">Membrane</keyword>
<feature type="transmembrane region" description="Helical" evidence="1">
    <location>
        <begin position="26"/>
        <end position="47"/>
    </location>
</feature>
<dbReference type="EMBL" id="CP139368">
    <property type="protein sequence ID" value="WPR89081.1"/>
    <property type="molecule type" value="Genomic_DNA"/>
</dbReference>
<proteinExistence type="predicted"/>
<feature type="transmembrane region" description="Helical" evidence="1">
    <location>
        <begin position="161"/>
        <end position="181"/>
    </location>
</feature>
<feature type="transmembrane region" description="Helical" evidence="1">
    <location>
        <begin position="221"/>
        <end position="246"/>
    </location>
</feature>
<evidence type="ECO:0000313" key="2">
    <source>
        <dbReference type="EMBL" id="WPR89081.1"/>
    </source>
</evidence>
<feature type="transmembrane region" description="Helical" evidence="1">
    <location>
        <begin position="133"/>
        <end position="154"/>
    </location>
</feature>
<evidence type="ECO:0008006" key="4">
    <source>
        <dbReference type="Google" id="ProtNLM"/>
    </source>
</evidence>
<keyword evidence="1" id="KW-0812">Transmembrane</keyword>
<keyword evidence="3" id="KW-1185">Reference proteome</keyword>
<evidence type="ECO:0000313" key="3">
    <source>
        <dbReference type="Proteomes" id="UP001323798"/>
    </source>
</evidence>
<reference evidence="2 3" key="1">
    <citation type="submission" date="2023-11" db="EMBL/GenBank/DDBJ databases">
        <title>Genome sequence of Microbacterium rhizosphaerae KACC 19337.</title>
        <authorList>
            <person name="Choi H."/>
            <person name="Kim S."/>
            <person name="Kim Y."/>
            <person name="Kwon S.-W."/>
            <person name="Heo J."/>
        </authorList>
    </citation>
    <scope>NUCLEOTIDE SEQUENCE [LARGE SCALE GENOMIC DNA]</scope>
    <source>
        <strain evidence="2 3">KACC 19337</strain>
    </source>
</reference>
<organism evidence="2 3">
    <name type="scientific">Microbacterium rhizosphaerae</name>
    <dbReference type="NCBI Taxonomy" id="1678237"/>
    <lineage>
        <taxon>Bacteria</taxon>
        <taxon>Bacillati</taxon>
        <taxon>Actinomycetota</taxon>
        <taxon>Actinomycetes</taxon>
        <taxon>Micrococcales</taxon>
        <taxon>Microbacteriaceae</taxon>
        <taxon>Microbacterium</taxon>
    </lineage>
</organism>
<dbReference type="Proteomes" id="UP001323798">
    <property type="component" value="Chromosome"/>
</dbReference>
<accession>A0ABZ0SIC7</accession>
<feature type="transmembrane region" description="Helical" evidence="1">
    <location>
        <begin position="91"/>
        <end position="113"/>
    </location>
</feature>
<feature type="transmembrane region" description="Helical" evidence="1">
    <location>
        <begin position="187"/>
        <end position="209"/>
    </location>
</feature>
<sequence>MSSHIVAAAASLDSGMPHPATARRTAALALGATALVLMLAGGFLPWLTVFNGLSAVRGFSLDGGLLGFVVLAVLAVLFVQGRAGGARILRPIAIAGAFAVVADSLYSAGRITAFVAAPGPAGVLTAPTPGPGAYVFAASGAVLVAAALVAPSAAGRIGRRAALRLTLTVLLLAAAVIHLILTPEHLGVSTVLGLGFLAAGLAQSALAGLSVGASERLQPLVMHAVIVVNIALIGIYLYAVLVGLPIEAGHTDDGGLSIGAGEAVDVKGAVDVIAEVAAVAIAAFLASAGGKGPRPEG</sequence>